<feature type="region of interest" description="Disordered" evidence="6">
    <location>
        <begin position="1"/>
        <end position="30"/>
    </location>
</feature>
<dbReference type="Proteomes" id="UP001500622">
    <property type="component" value="Unassembled WGS sequence"/>
</dbReference>
<evidence type="ECO:0000256" key="5">
    <source>
        <dbReference type="ARBA" id="ARBA00023136"/>
    </source>
</evidence>
<keyword evidence="5 7" id="KW-0472">Membrane</keyword>
<keyword evidence="3 7" id="KW-0812">Transmembrane</keyword>
<evidence type="ECO:0000313" key="9">
    <source>
        <dbReference type="EMBL" id="GAA4417522.1"/>
    </source>
</evidence>
<dbReference type="PANTHER" id="PTHR40077">
    <property type="entry name" value="MEMBRANE PROTEIN-RELATED"/>
    <property type="match status" value="1"/>
</dbReference>
<dbReference type="InterPro" id="IPR023845">
    <property type="entry name" value="DUF3817_TM"/>
</dbReference>
<comment type="caution">
    <text evidence="9">The sequence shown here is derived from an EMBL/GenBank/DDBJ whole genome shotgun (WGS) entry which is preliminary data.</text>
</comment>
<dbReference type="NCBIfam" id="TIGR03954">
    <property type="entry name" value="integ_memb_HG"/>
    <property type="match status" value="1"/>
</dbReference>
<organism evidence="9 10">
    <name type="scientific">Georgenia halophila</name>
    <dbReference type="NCBI Taxonomy" id="620889"/>
    <lineage>
        <taxon>Bacteria</taxon>
        <taxon>Bacillati</taxon>
        <taxon>Actinomycetota</taxon>
        <taxon>Actinomycetes</taxon>
        <taxon>Micrococcales</taxon>
        <taxon>Bogoriellaceae</taxon>
        <taxon>Georgenia</taxon>
    </lineage>
</organism>
<dbReference type="PANTHER" id="PTHR40077:SF2">
    <property type="entry name" value="MEMBRANE PROTEIN"/>
    <property type="match status" value="1"/>
</dbReference>
<keyword evidence="10" id="KW-1185">Reference proteome</keyword>
<dbReference type="Pfam" id="PF12823">
    <property type="entry name" value="DUF3817"/>
    <property type="match status" value="1"/>
</dbReference>
<evidence type="ECO:0000313" key="10">
    <source>
        <dbReference type="Proteomes" id="UP001500622"/>
    </source>
</evidence>
<gene>
    <name evidence="9" type="ORF">GCM10023169_06090</name>
</gene>
<keyword evidence="2" id="KW-1003">Cell membrane</keyword>
<feature type="compositionally biased region" description="Polar residues" evidence="6">
    <location>
        <begin position="1"/>
        <end position="12"/>
    </location>
</feature>
<comment type="subcellular location">
    <subcellularLocation>
        <location evidence="1">Cell membrane</location>
        <topology evidence="1">Multi-pass membrane protein</topology>
    </subcellularLocation>
</comment>
<dbReference type="EMBL" id="BAABGN010000002">
    <property type="protein sequence ID" value="GAA4417522.1"/>
    <property type="molecule type" value="Genomic_DNA"/>
</dbReference>
<reference evidence="10" key="1">
    <citation type="journal article" date="2019" name="Int. J. Syst. Evol. Microbiol.">
        <title>The Global Catalogue of Microorganisms (GCM) 10K type strain sequencing project: providing services to taxonomists for standard genome sequencing and annotation.</title>
        <authorList>
            <consortium name="The Broad Institute Genomics Platform"/>
            <consortium name="The Broad Institute Genome Sequencing Center for Infectious Disease"/>
            <person name="Wu L."/>
            <person name="Ma J."/>
        </authorList>
    </citation>
    <scope>NUCLEOTIDE SEQUENCE [LARGE SCALE GENOMIC DNA]</scope>
    <source>
        <strain evidence="10">JCM 17810</strain>
    </source>
</reference>
<evidence type="ECO:0000256" key="4">
    <source>
        <dbReference type="ARBA" id="ARBA00022989"/>
    </source>
</evidence>
<accession>A0ABP8KXB5</accession>
<evidence type="ECO:0000259" key="8">
    <source>
        <dbReference type="Pfam" id="PF12823"/>
    </source>
</evidence>
<feature type="domain" description="DUF3817" evidence="8">
    <location>
        <begin position="42"/>
        <end position="128"/>
    </location>
</feature>
<feature type="transmembrane region" description="Helical" evidence="7">
    <location>
        <begin position="80"/>
        <end position="98"/>
    </location>
</feature>
<evidence type="ECO:0000256" key="7">
    <source>
        <dbReference type="SAM" id="Phobius"/>
    </source>
</evidence>
<evidence type="ECO:0000256" key="2">
    <source>
        <dbReference type="ARBA" id="ARBA00022475"/>
    </source>
</evidence>
<feature type="transmembrane region" description="Helical" evidence="7">
    <location>
        <begin position="105"/>
        <end position="124"/>
    </location>
</feature>
<feature type="transmembrane region" description="Helical" evidence="7">
    <location>
        <begin position="43"/>
        <end position="68"/>
    </location>
</feature>
<evidence type="ECO:0000256" key="3">
    <source>
        <dbReference type="ARBA" id="ARBA00022692"/>
    </source>
</evidence>
<sequence>MSTEPAREQNSAEPDRQAKPVDGSAPVPAVAERERKARSAFRAYKVMAFVTGGMLLLLCLEMVLKYVFNDGAAVIGDWVAIVHGWIYVVYLATVFNIWSIMRWGFGRVVVLIAGGVVPVLSFVMERRARGWFDDDLPGILERVAALHQR</sequence>
<evidence type="ECO:0000256" key="6">
    <source>
        <dbReference type="SAM" id="MobiDB-lite"/>
    </source>
</evidence>
<protein>
    <recommendedName>
        <fullName evidence="8">DUF3817 domain-containing protein</fullName>
    </recommendedName>
</protein>
<proteinExistence type="predicted"/>
<keyword evidence="4 7" id="KW-1133">Transmembrane helix</keyword>
<evidence type="ECO:0000256" key="1">
    <source>
        <dbReference type="ARBA" id="ARBA00004651"/>
    </source>
</evidence>
<dbReference type="RefSeq" id="WP_345215011.1">
    <property type="nucleotide sequence ID" value="NZ_BAABGN010000002.1"/>
</dbReference>
<name>A0ABP8KXB5_9MICO</name>